<dbReference type="Gene3D" id="1.10.150.130">
    <property type="match status" value="1"/>
</dbReference>
<evidence type="ECO:0000313" key="8">
    <source>
        <dbReference type="EMBL" id="GAA3364011.1"/>
    </source>
</evidence>
<accession>A0ABP6RZI0</accession>
<proteinExistence type="predicted"/>
<sequence>MAKKSRNANGRSSIYKGSDGVWHGWVTVGTKDNGKPDRRHVRGKTKPVVTEKVRKLEQQREDGKVRKAGQTWTVEQWLSHWLDNIVAPPAITENAWDAYSNAVRVHLIPGLGAHRLDKLEPEHLERLYRKMTKAGSSAGNAHQVHRTVRAALNEAVRRKHITENPATLARSPKVDETEVEPYSVAEVKSLMEAAQERRNSARWAIALALGLRQGEVLGLQWSDVDLDAGTLLVRRSRLRPKWRHGCDGGCGHKHGGHCPQRVALREETASTKSRAGKRGMGLPDELVHLLKQHHEQQAREQEAAAELWHSSDYVFTAPTGEPLHPRTDHSEWRRLLDRAEVSERRLHDARHTAATVLLLLGVPERTVMGVMGWSNTAMATRYQHITAIIRQDVAEQIDSLLWEK</sequence>
<evidence type="ECO:0000256" key="1">
    <source>
        <dbReference type="ARBA" id="ARBA00022908"/>
    </source>
</evidence>
<dbReference type="SUPFAM" id="SSF56349">
    <property type="entry name" value="DNA breaking-rejoining enzymes"/>
    <property type="match status" value="1"/>
</dbReference>
<dbReference type="Proteomes" id="UP001500483">
    <property type="component" value="Unassembled WGS sequence"/>
</dbReference>
<evidence type="ECO:0000313" key="9">
    <source>
        <dbReference type="Proteomes" id="UP001500483"/>
    </source>
</evidence>
<dbReference type="PANTHER" id="PTHR30349:SF91">
    <property type="entry name" value="INTA PROTEIN"/>
    <property type="match status" value="1"/>
</dbReference>
<comment type="caution">
    <text evidence="8">The sequence shown here is derived from an EMBL/GenBank/DDBJ whole genome shotgun (WGS) entry which is preliminary data.</text>
</comment>
<keyword evidence="9" id="KW-1185">Reference proteome</keyword>
<dbReference type="Pfam" id="PF00589">
    <property type="entry name" value="Phage_integrase"/>
    <property type="match status" value="1"/>
</dbReference>
<evidence type="ECO:0000259" key="6">
    <source>
        <dbReference type="PROSITE" id="PS51898"/>
    </source>
</evidence>
<evidence type="ECO:0000259" key="7">
    <source>
        <dbReference type="PROSITE" id="PS51900"/>
    </source>
</evidence>
<dbReference type="Gene3D" id="1.10.443.10">
    <property type="entry name" value="Intergrase catalytic core"/>
    <property type="match status" value="1"/>
</dbReference>
<dbReference type="PANTHER" id="PTHR30349">
    <property type="entry name" value="PHAGE INTEGRASE-RELATED"/>
    <property type="match status" value="1"/>
</dbReference>
<dbReference type="PROSITE" id="PS51900">
    <property type="entry name" value="CB"/>
    <property type="match status" value="1"/>
</dbReference>
<dbReference type="InterPro" id="IPR044068">
    <property type="entry name" value="CB"/>
</dbReference>
<dbReference type="InterPro" id="IPR013762">
    <property type="entry name" value="Integrase-like_cat_sf"/>
</dbReference>
<gene>
    <name evidence="8" type="ORF">GCM10020366_58180</name>
</gene>
<dbReference type="RefSeq" id="WP_344930734.1">
    <property type="nucleotide sequence ID" value="NZ_BAAAYK010000038.1"/>
</dbReference>
<name>A0ABP6RZI0_9PSEU</name>
<dbReference type="InterPro" id="IPR010998">
    <property type="entry name" value="Integrase_recombinase_N"/>
</dbReference>
<dbReference type="Pfam" id="PF14659">
    <property type="entry name" value="Phage_int_SAM_3"/>
    <property type="match status" value="1"/>
</dbReference>
<dbReference type="InterPro" id="IPR004107">
    <property type="entry name" value="Integrase_SAM-like_N"/>
</dbReference>
<dbReference type="InterPro" id="IPR002104">
    <property type="entry name" value="Integrase_catalytic"/>
</dbReference>
<reference evidence="9" key="1">
    <citation type="journal article" date="2019" name="Int. J. Syst. Evol. Microbiol.">
        <title>The Global Catalogue of Microorganisms (GCM) 10K type strain sequencing project: providing services to taxonomists for standard genome sequencing and annotation.</title>
        <authorList>
            <consortium name="The Broad Institute Genomics Platform"/>
            <consortium name="The Broad Institute Genome Sequencing Center for Infectious Disease"/>
            <person name="Wu L."/>
            <person name="Ma J."/>
        </authorList>
    </citation>
    <scope>NUCLEOTIDE SEQUENCE [LARGE SCALE GENOMIC DNA]</scope>
    <source>
        <strain evidence="9">JCM 9687</strain>
    </source>
</reference>
<keyword evidence="3" id="KW-0233">DNA recombination</keyword>
<dbReference type="InterPro" id="IPR011010">
    <property type="entry name" value="DNA_brk_join_enz"/>
</dbReference>
<evidence type="ECO:0000256" key="2">
    <source>
        <dbReference type="ARBA" id="ARBA00023125"/>
    </source>
</evidence>
<dbReference type="InterPro" id="IPR050090">
    <property type="entry name" value="Tyrosine_recombinase_XerCD"/>
</dbReference>
<feature type="domain" description="Core-binding (CB)" evidence="7">
    <location>
        <begin position="72"/>
        <end position="156"/>
    </location>
</feature>
<protein>
    <submittedName>
        <fullName evidence="8">Site-specific integrase</fullName>
    </submittedName>
</protein>
<dbReference type="CDD" id="cd01189">
    <property type="entry name" value="INT_ICEBs1_C_like"/>
    <property type="match status" value="1"/>
</dbReference>
<evidence type="ECO:0000256" key="3">
    <source>
        <dbReference type="ARBA" id="ARBA00023172"/>
    </source>
</evidence>
<organism evidence="8 9">
    <name type="scientific">Saccharopolyspora gregorii</name>
    <dbReference type="NCBI Taxonomy" id="33914"/>
    <lineage>
        <taxon>Bacteria</taxon>
        <taxon>Bacillati</taxon>
        <taxon>Actinomycetota</taxon>
        <taxon>Actinomycetes</taxon>
        <taxon>Pseudonocardiales</taxon>
        <taxon>Pseudonocardiaceae</taxon>
        <taxon>Saccharopolyspora</taxon>
    </lineage>
</organism>
<dbReference type="EMBL" id="BAAAYK010000038">
    <property type="protein sequence ID" value="GAA3364011.1"/>
    <property type="molecule type" value="Genomic_DNA"/>
</dbReference>
<evidence type="ECO:0000256" key="5">
    <source>
        <dbReference type="SAM" id="MobiDB-lite"/>
    </source>
</evidence>
<keyword evidence="2 4" id="KW-0238">DNA-binding</keyword>
<dbReference type="PROSITE" id="PS51898">
    <property type="entry name" value="TYR_RECOMBINASE"/>
    <property type="match status" value="1"/>
</dbReference>
<evidence type="ECO:0000256" key="4">
    <source>
        <dbReference type="PROSITE-ProRule" id="PRU01248"/>
    </source>
</evidence>
<feature type="domain" description="Tyr recombinase" evidence="6">
    <location>
        <begin position="177"/>
        <end position="398"/>
    </location>
</feature>
<keyword evidence="1" id="KW-0229">DNA integration</keyword>
<feature type="region of interest" description="Disordered" evidence="5">
    <location>
        <begin position="1"/>
        <end position="46"/>
    </location>
</feature>